<keyword evidence="1" id="KW-0812">Transmembrane</keyword>
<dbReference type="PANTHER" id="PTHR30627:SF24">
    <property type="entry name" value="PENICILLIN-BINDING PROTEIN 4B"/>
    <property type="match status" value="1"/>
</dbReference>
<dbReference type="GO" id="GO:0008658">
    <property type="term" value="F:penicillin binding"/>
    <property type="evidence" value="ECO:0007669"/>
    <property type="project" value="InterPro"/>
</dbReference>
<dbReference type="InterPro" id="IPR007887">
    <property type="entry name" value="MecA_N"/>
</dbReference>
<keyword evidence="1" id="KW-1133">Transmembrane helix</keyword>
<dbReference type="GO" id="GO:0071555">
    <property type="term" value="P:cell wall organization"/>
    <property type="evidence" value="ECO:0007669"/>
    <property type="project" value="TreeGrafter"/>
</dbReference>
<dbReference type="GO" id="GO:0071972">
    <property type="term" value="F:peptidoglycan L,D-transpeptidase activity"/>
    <property type="evidence" value="ECO:0007669"/>
    <property type="project" value="TreeGrafter"/>
</dbReference>
<dbReference type="EMBL" id="JAAVJD010000165">
    <property type="protein sequence ID" value="NJQ07500.1"/>
    <property type="molecule type" value="Genomic_DNA"/>
</dbReference>
<dbReference type="GO" id="GO:0005886">
    <property type="term" value="C:plasma membrane"/>
    <property type="evidence" value="ECO:0007669"/>
    <property type="project" value="TreeGrafter"/>
</dbReference>
<dbReference type="GO" id="GO:0046677">
    <property type="term" value="P:response to antibiotic"/>
    <property type="evidence" value="ECO:0007669"/>
    <property type="project" value="InterPro"/>
</dbReference>
<dbReference type="RefSeq" id="WP_167972552.1">
    <property type="nucleotide sequence ID" value="NZ_BHZG01000098.1"/>
</dbReference>
<evidence type="ECO:0000313" key="4">
    <source>
        <dbReference type="EMBL" id="NJQ07500.1"/>
    </source>
</evidence>
<dbReference type="SUPFAM" id="SSF56519">
    <property type="entry name" value="Penicillin binding protein dimerisation domain"/>
    <property type="match status" value="1"/>
</dbReference>
<dbReference type="InterPro" id="IPR050515">
    <property type="entry name" value="Beta-lactam/transpept"/>
</dbReference>
<proteinExistence type="predicted"/>
<accession>A0A7X6I0H4</accession>
<dbReference type="Proteomes" id="UP000578686">
    <property type="component" value="Unassembled WGS sequence"/>
</dbReference>
<evidence type="ECO:0000256" key="1">
    <source>
        <dbReference type="SAM" id="Phobius"/>
    </source>
</evidence>
<feature type="domain" description="Penicillin-binding protein transpeptidase" evidence="2">
    <location>
        <begin position="342"/>
        <end position="616"/>
    </location>
</feature>
<dbReference type="SUPFAM" id="SSF56601">
    <property type="entry name" value="beta-lactamase/transpeptidase-like"/>
    <property type="match status" value="1"/>
</dbReference>
<dbReference type="InterPro" id="IPR036138">
    <property type="entry name" value="PBP_dimer_sf"/>
</dbReference>
<dbReference type="InterPro" id="IPR012338">
    <property type="entry name" value="Beta-lactam/transpept-like"/>
</dbReference>
<evidence type="ECO:0008006" key="6">
    <source>
        <dbReference type="Google" id="ProtNLM"/>
    </source>
</evidence>
<comment type="caution">
    <text evidence="4">The sequence shown here is derived from an EMBL/GenBank/DDBJ whole genome shotgun (WGS) entry which is preliminary data.</text>
</comment>
<keyword evidence="5" id="KW-1185">Reference proteome</keyword>
<dbReference type="Pfam" id="PF05223">
    <property type="entry name" value="MecA_N"/>
    <property type="match status" value="1"/>
</dbReference>
<dbReference type="Gene3D" id="3.90.1310.10">
    <property type="entry name" value="Penicillin-binding protein 2a (Domain 2)"/>
    <property type="match status" value="1"/>
</dbReference>
<organism evidence="4 5">
    <name type="scientific">Streptomyces lonarensis</name>
    <dbReference type="NCBI Taxonomy" id="700599"/>
    <lineage>
        <taxon>Bacteria</taxon>
        <taxon>Bacillati</taxon>
        <taxon>Actinomycetota</taxon>
        <taxon>Actinomycetes</taxon>
        <taxon>Kitasatosporales</taxon>
        <taxon>Streptomycetaceae</taxon>
        <taxon>Streptomyces</taxon>
    </lineage>
</organism>
<dbReference type="InterPro" id="IPR001460">
    <property type="entry name" value="PCN-bd_Tpept"/>
</dbReference>
<keyword evidence="1" id="KW-0472">Membrane</keyword>
<feature type="transmembrane region" description="Helical" evidence="1">
    <location>
        <begin position="7"/>
        <end position="27"/>
    </location>
</feature>
<sequence>MGSTRVRIAGGVAVGCVLLAGLLFWLLRGDDGDAAGQRAGEFLAAWPEDVTEESGDNPAAELTDDPEAAASLMASVTRNLAAEGRELTVSGDSRPVDGGDREVPYTATWNLGPGLPEWSYEATLRLTRADGDWTVRWEPAALHPQLAEGTTLVRREDRPDRAPVLAAGGEELAGVGRVWSLSIWPAQLTDPDAAWEAVEELDAGVDVAALQERVEEADEDQAVPVVTLRDADYEEHRDTVEAVEGLQTAEGSRTLAFEARGLVGGVDSDTGEGSSGLQALHDAELAGVPTTEVVLADRETGAAVETLAAGDGGAPGEPLRTTIDLDVQRAAEEALADQDQDGSIAAIRPSTGEILALADQPADYARSAQGKYAPGSGFKIVTAAALLEGGTSAESVLGCTQFANVDGREFHNQNEFELGEDTTLREAFVRSCNTTFIEHRDQVGHEELTRAAEAFGIGTGWEAGFGAFSGGVPAFDSDTDHAASLIGQGRVEAGPLAMAGVAATVADGEFRPPVLLPDAAQEETAGGERLSEETVETLRELMRETVTQGTASALADVPGTAHAKTGTAEVADGEGEVTTNAWIVGYDADNDLAFAVMLLDGGSGGSHAGPVAAAFLDALG</sequence>
<dbReference type="Gene3D" id="3.40.710.10">
    <property type="entry name" value="DD-peptidase/beta-lactamase superfamily"/>
    <property type="match status" value="1"/>
</dbReference>
<gene>
    <name evidence="4" type="ORF">HCN56_18400</name>
</gene>
<dbReference type="Pfam" id="PF00905">
    <property type="entry name" value="Transpeptidase"/>
    <property type="match status" value="1"/>
</dbReference>
<evidence type="ECO:0000313" key="5">
    <source>
        <dbReference type="Proteomes" id="UP000578686"/>
    </source>
</evidence>
<evidence type="ECO:0000259" key="3">
    <source>
        <dbReference type="Pfam" id="PF05223"/>
    </source>
</evidence>
<feature type="domain" description="NTF2-like N-terminal transpeptidase" evidence="3">
    <location>
        <begin position="35"/>
        <end position="149"/>
    </location>
</feature>
<evidence type="ECO:0000259" key="2">
    <source>
        <dbReference type="Pfam" id="PF00905"/>
    </source>
</evidence>
<name>A0A7X6I0H4_9ACTN</name>
<reference evidence="4 5" key="1">
    <citation type="submission" date="2020-03" db="EMBL/GenBank/DDBJ databases">
        <title>Draft genome of Streptomyces sp. ventii, isolated from the Axial Seamount in the Pacific Ocean, and resequencing of the two type strains Streptomyces lonarensis strain NCL 716 and Streptomyces bohaiensis strain 11A07.</title>
        <authorList>
            <person name="Loughran R.M."/>
            <person name="Pfannmuller K.M."/>
            <person name="Wasson B.J."/>
            <person name="Deadmond M.C."/>
            <person name="Paddock B.E."/>
            <person name="Koyack M.J."/>
            <person name="Gallegos D.A."/>
            <person name="Mitchell E.A."/>
            <person name="Ushijima B."/>
            <person name="Saw J.H."/>
            <person name="Mcphail K.L."/>
            <person name="Videau P."/>
        </authorList>
    </citation>
    <scope>NUCLEOTIDE SEQUENCE [LARGE SCALE GENOMIC DNA]</scope>
    <source>
        <strain evidence="4 5">NCL716</strain>
    </source>
</reference>
<dbReference type="AlphaFoldDB" id="A0A7X6I0H4"/>
<dbReference type="PANTHER" id="PTHR30627">
    <property type="entry name" value="PEPTIDOGLYCAN D,D-TRANSPEPTIDASE"/>
    <property type="match status" value="1"/>
</dbReference>
<protein>
    <recommendedName>
        <fullName evidence="6">Penicillin-binding protein</fullName>
    </recommendedName>
</protein>